<evidence type="ECO:0000256" key="6">
    <source>
        <dbReference type="ARBA" id="ARBA00022847"/>
    </source>
</evidence>
<feature type="transmembrane region" description="Helical" evidence="9">
    <location>
        <begin position="76"/>
        <end position="95"/>
    </location>
</feature>
<comment type="caution">
    <text evidence="10">The sequence shown here is derived from an EMBL/GenBank/DDBJ whole genome shotgun (WGS) entry which is preliminary data.</text>
</comment>
<reference evidence="10 11" key="1">
    <citation type="submission" date="2017-05" db="EMBL/GenBank/DDBJ databases">
        <title>Vagococcus spp. assemblies.</title>
        <authorList>
            <person name="Gulvik C.A."/>
        </authorList>
    </citation>
    <scope>NUCLEOTIDE SEQUENCE [LARGE SCALE GENOMIC DNA]</scope>
    <source>
        <strain evidence="10 11">LMG 24798</strain>
    </source>
</reference>
<organism evidence="10 11">
    <name type="scientific">Vagococcus acidifermentans</name>
    <dbReference type="NCBI Taxonomy" id="564710"/>
    <lineage>
        <taxon>Bacteria</taxon>
        <taxon>Bacillati</taxon>
        <taxon>Bacillota</taxon>
        <taxon>Bacilli</taxon>
        <taxon>Lactobacillales</taxon>
        <taxon>Enterococcaceae</taxon>
        <taxon>Vagococcus</taxon>
    </lineage>
</organism>
<dbReference type="GO" id="GO:0005886">
    <property type="term" value="C:plasma membrane"/>
    <property type="evidence" value="ECO:0007669"/>
    <property type="project" value="UniProtKB-SubCell"/>
</dbReference>
<evidence type="ECO:0000256" key="3">
    <source>
        <dbReference type="ARBA" id="ARBA00022448"/>
    </source>
</evidence>
<gene>
    <name evidence="10" type="ORF">CBF27_08940</name>
</gene>
<feature type="transmembrane region" description="Helical" evidence="9">
    <location>
        <begin position="395"/>
        <end position="415"/>
    </location>
</feature>
<feature type="transmembrane region" description="Helical" evidence="9">
    <location>
        <begin position="183"/>
        <end position="205"/>
    </location>
</feature>
<evidence type="ECO:0000313" key="10">
    <source>
        <dbReference type="EMBL" id="RSU11213.1"/>
    </source>
</evidence>
<feature type="transmembrane region" description="Helical" evidence="9">
    <location>
        <begin position="359"/>
        <end position="383"/>
    </location>
</feature>
<sequence length="459" mass="49618">MDSFMTGINVVRDILWDYLLIFALIGTGLFYSFKTRFIQFRRFGKSFKLTFGNVSLFGDKAGAEGMTSFQSLMTSIAAQIGTGNLAGVATAMVLGGPGSILWMWLSAILGMAIIYAEATLSQIYRQVVKNEIVGGPVYYIKAAFSGRLGHLLAVAFSVLIILALGFMGNMVQANSVGQAVEAAFGIDAVITGVVFGLMCLIVFVGGTQRVAAVTEKVVPTMAVFFAVISIGVVIVNYRMIPEAFREIFLGAFKPEAVAGGVLGATVREAMRYGIARGLFTHEAGMGSTPHAHALAKVNNPCEQGLVAMMGVFIDTIVLLPMTVLVILTTGVLGTVNETGEFLDGIELTQMAYSQTLGEWGYPFIAVCVALFAYATTIGWYFFGEQNVKYLFGKKGVRVYSVLVAIFIVVGCALKVELVWSLADLFNGLMVIPNLLALWALYKVVITHTKDFERELDDRD</sequence>
<keyword evidence="11" id="KW-1185">Reference proteome</keyword>
<keyword evidence="7 9" id="KW-1133">Transmembrane helix</keyword>
<dbReference type="NCBIfam" id="TIGR00835">
    <property type="entry name" value="agcS"/>
    <property type="match status" value="1"/>
</dbReference>
<feature type="transmembrane region" description="Helical" evidence="9">
    <location>
        <begin position="305"/>
        <end position="327"/>
    </location>
</feature>
<dbReference type="RefSeq" id="WP_126813974.1">
    <property type="nucleotide sequence ID" value="NZ_NGKC01000009.1"/>
</dbReference>
<evidence type="ECO:0000256" key="5">
    <source>
        <dbReference type="ARBA" id="ARBA00022692"/>
    </source>
</evidence>
<evidence type="ECO:0000313" key="11">
    <source>
        <dbReference type="Proteomes" id="UP000286773"/>
    </source>
</evidence>
<dbReference type="Pfam" id="PF01235">
    <property type="entry name" value="Na_Ala_symp"/>
    <property type="match status" value="1"/>
</dbReference>
<evidence type="ECO:0000256" key="7">
    <source>
        <dbReference type="ARBA" id="ARBA00022989"/>
    </source>
</evidence>
<dbReference type="Gene3D" id="1.20.1740.10">
    <property type="entry name" value="Amino acid/polyamine transporter I"/>
    <property type="match status" value="1"/>
</dbReference>
<feature type="transmembrane region" description="Helical" evidence="9">
    <location>
        <begin position="15"/>
        <end position="33"/>
    </location>
</feature>
<accession>A0A430AT35</accession>
<dbReference type="PANTHER" id="PTHR30330:SF14">
    <property type="entry name" value="SODIUM_AMINO ACID (ALANINE) SYMPORTER"/>
    <property type="match status" value="1"/>
</dbReference>
<keyword evidence="5 9" id="KW-0812">Transmembrane</keyword>
<evidence type="ECO:0000256" key="2">
    <source>
        <dbReference type="ARBA" id="ARBA00009261"/>
    </source>
</evidence>
<feature type="transmembrane region" description="Helical" evidence="9">
    <location>
        <begin position="247"/>
        <end position="266"/>
    </location>
</feature>
<keyword evidence="6 9" id="KW-0769">Symport</keyword>
<dbReference type="Proteomes" id="UP000286773">
    <property type="component" value="Unassembled WGS sequence"/>
</dbReference>
<evidence type="ECO:0000256" key="1">
    <source>
        <dbReference type="ARBA" id="ARBA00004651"/>
    </source>
</evidence>
<dbReference type="PANTHER" id="PTHR30330">
    <property type="entry name" value="AGSS FAMILY TRANSPORTER, SODIUM-ALANINE"/>
    <property type="match status" value="1"/>
</dbReference>
<keyword evidence="8 9" id="KW-0472">Membrane</keyword>
<keyword evidence="3 9" id="KW-0813">Transport</keyword>
<keyword evidence="4 9" id="KW-1003">Cell membrane</keyword>
<protein>
    <submittedName>
        <fullName evidence="10">Sodium:alanine symporter family protein</fullName>
    </submittedName>
</protein>
<feature type="transmembrane region" description="Helical" evidence="9">
    <location>
        <begin position="101"/>
        <end position="120"/>
    </location>
</feature>
<dbReference type="GO" id="GO:0005283">
    <property type="term" value="F:amino acid:sodium symporter activity"/>
    <property type="evidence" value="ECO:0007669"/>
    <property type="project" value="InterPro"/>
</dbReference>
<dbReference type="InterPro" id="IPR001463">
    <property type="entry name" value="Na/Ala_symport"/>
</dbReference>
<evidence type="ECO:0000256" key="9">
    <source>
        <dbReference type="RuleBase" id="RU363064"/>
    </source>
</evidence>
<dbReference type="FunFam" id="1.20.1740.10:FF:000004">
    <property type="entry name" value="Sodium:alanine symporter family protein"/>
    <property type="match status" value="1"/>
</dbReference>
<evidence type="ECO:0000256" key="4">
    <source>
        <dbReference type="ARBA" id="ARBA00022475"/>
    </source>
</evidence>
<feature type="transmembrane region" description="Helical" evidence="9">
    <location>
        <begin position="421"/>
        <end position="441"/>
    </location>
</feature>
<comment type="similarity">
    <text evidence="2 9">Belongs to the alanine or glycine:cation symporter (AGCS) (TC 2.A.25) family.</text>
</comment>
<feature type="transmembrane region" description="Helical" evidence="9">
    <location>
        <begin position="151"/>
        <end position="171"/>
    </location>
</feature>
<name>A0A430AT35_9ENTE</name>
<proteinExistence type="inferred from homology"/>
<comment type="subcellular location">
    <subcellularLocation>
        <location evidence="1 9">Cell membrane</location>
        <topology evidence="1 9">Multi-pass membrane protein</topology>
    </subcellularLocation>
</comment>
<evidence type="ECO:0000256" key="8">
    <source>
        <dbReference type="ARBA" id="ARBA00023136"/>
    </source>
</evidence>
<dbReference type="EMBL" id="NGKC01000009">
    <property type="protein sequence ID" value="RSU11213.1"/>
    <property type="molecule type" value="Genomic_DNA"/>
</dbReference>
<feature type="transmembrane region" description="Helical" evidence="9">
    <location>
        <begin position="217"/>
        <end position="235"/>
    </location>
</feature>
<dbReference type="PRINTS" id="PR00175">
    <property type="entry name" value="NAALASMPORT"/>
</dbReference>
<dbReference type="AlphaFoldDB" id="A0A430AT35"/>
<dbReference type="OrthoDB" id="9804874at2"/>